<dbReference type="Gene3D" id="3.30.40.10">
    <property type="entry name" value="Zinc/RING finger domain, C3HC4 (zinc finger)"/>
    <property type="match status" value="1"/>
</dbReference>
<name>A0A9J6A775_SOLCO</name>
<reference evidence="1 2" key="1">
    <citation type="submission" date="2020-09" db="EMBL/GenBank/DDBJ databases">
        <title>De no assembly of potato wild relative species, Solanum commersonii.</title>
        <authorList>
            <person name="Cho K."/>
        </authorList>
    </citation>
    <scope>NUCLEOTIDE SEQUENCE [LARGE SCALE GENOMIC DNA]</scope>
    <source>
        <strain evidence="1">LZ3.2</strain>
        <tissue evidence="1">Leaf</tissue>
    </source>
</reference>
<dbReference type="EMBL" id="JACXVP010000002">
    <property type="protein sequence ID" value="KAG5620510.1"/>
    <property type="molecule type" value="Genomic_DNA"/>
</dbReference>
<gene>
    <name evidence="1" type="ORF">H5410_005728</name>
</gene>
<dbReference type="AlphaFoldDB" id="A0A9J6A775"/>
<keyword evidence="2" id="KW-1185">Reference proteome</keyword>
<protein>
    <submittedName>
        <fullName evidence="1">Uncharacterized protein</fullName>
    </submittedName>
</protein>
<comment type="caution">
    <text evidence="1">The sequence shown here is derived from an EMBL/GenBank/DDBJ whole genome shotgun (WGS) entry which is preliminary data.</text>
</comment>
<accession>A0A9J6A775</accession>
<organism evidence="1 2">
    <name type="scientific">Solanum commersonii</name>
    <name type="common">Commerson's wild potato</name>
    <name type="synonym">Commerson's nightshade</name>
    <dbReference type="NCBI Taxonomy" id="4109"/>
    <lineage>
        <taxon>Eukaryota</taxon>
        <taxon>Viridiplantae</taxon>
        <taxon>Streptophyta</taxon>
        <taxon>Embryophyta</taxon>
        <taxon>Tracheophyta</taxon>
        <taxon>Spermatophyta</taxon>
        <taxon>Magnoliopsida</taxon>
        <taxon>eudicotyledons</taxon>
        <taxon>Gunneridae</taxon>
        <taxon>Pentapetalae</taxon>
        <taxon>asterids</taxon>
        <taxon>lamiids</taxon>
        <taxon>Solanales</taxon>
        <taxon>Solanaceae</taxon>
        <taxon>Solanoideae</taxon>
        <taxon>Solaneae</taxon>
        <taxon>Solanum</taxon>
    </lineage>
</organism>
<dbReference type="InterPro" id="IPR013083">
    <property type="entry name" value="Znf_RING/FYVE/PHD"/>
</dbReference>
<dbReference type="Proteomes" id="UP000824120">
    <property type="component" value="Chromosome 2"/>
</dbReference>
<sequence length="185" mass="20862">MLSVIANAFEVERVSIFSDSLSTLAALAITLGMETTFAPFAYVNRKSSLFNLVLMLIRKWKELPFQFGSNVNVGRHSIDNHIYYITLSTLSSLAITLSMETTFAPFVDANGKSSLFNLVLIHSFHFRCIGKNVKHGNHLCPICRCKWKELPFQFDTDVNVGGHRIRKLYPVNFSLSLLIISIPHP</sequence>
<evidence type="ECO:0000313" key="2">
    <source>
        <dbReference type="Proteomes" id="UP000824120"/>
    </source>
</evidence>
<proteinExistence type="predicted"/>
<dbReference type="SUPFAM" id="SSF57850">
    <property type="entry name" value="RING/U-box"/>
    <property type="match status" value="1"/>
</dbReference>
<evidence type="ECO:0000313" key="1">
    <source>
        <dbReference type="EMBL" id="KAG5620510.1"/>
    </source>
</evidence>